<protein>
    <submittedName>
        <fullName evidence="1">RNA polymerase sigma factor, sigma-70 family</fullName>
    </submittedName>
</protein>
<dbReference type="Gene3D" id="1.20.140.160">
    <property type="match status" value="1"/>
</dbReference>
<dbReference type="AlphaFoldDB" id="R4JX44"/>
<proteinExistence type="predicted"/>
<dbReference type="RefSeq" id="WP_015613719.1">
    <property type="nucleotide sequence ID" value="NC_021182.1"/>
</dbReference>
<dbReference type="EMBL" id="CP003261">
    <property type="protein sequence ID" value="AGK95392.1"/>
    <property type="molecule type" value="Genomic_DNA"/>
</dbReference>
<organism evidence="1 2">
    <name type="scientific">Clostridium pasteurianum BC1</name>
    <dbReference type="NCBI Taxonomy" id="86416"/>
    <lineage>
        <taxon>Bacteria</taxon>
        <taxon>Bacillati</taxon>
        <taxon>Bacillota</taxon>
        <taxon>Clostridia</taxon>
        <taxon>Eubacteriales</taxon>
        <taxon>Clostridiaceae</taxon>
        <taxon>Clostridium</taxon>
    </lineage>
</organism>
<dbReference type="KEGG" id="cpas:Clopa_0330"/>
<dbReference type="HOGENOM" id="CLU_2179215_0_0_9"/>
<sequence length="113" mass="13492">MKNIKENLILYRERICNIENKNIEIESLRISGLDNNDDCIKNLDIEIKKMELENKKIENIIKILPNKEYKIIKLIYLEGKGKKEVAVELDRTQRQINYSINKAMQIMSNKFMY</sequence>
<dbReference type="STRING" id="86416.Clopa_0330"/>
<dbReference type="PATRIC" id="fig|86416.3.peg.308"/>
<dbReference type="SUPFAM" id="SSF88659">
    <property type="entry name" value="Sigma3 and sigma4 domains of RNA polymerase sigma factors"/>
    <property type="match status" value="1"/>
</dbReference>
<reference evidence="1 2" key="1">
    <citation type="submission" date="2012-01" db="EMBL/GenBank/DDBJ databases">
        <title>Complete sequence of chromosome of Clostridium pasteurianum BC1.</title>
        <authorList>
            <consortium name="US DOE Joint Genome Institute"/>
            <person name="Lucas S."/>
            <person name="Han J."/>
            <person name="Lapidus A."/>
            <person name="Cheng J.-F."/>
            <person name="Goodwin L."/>
            <person name="Pitluck S."/>
            <person name="Peters L."/>
            <person name="Mikhailova N."/>
            <person name="Teshima H."/>
            <person name="Detter J.C."/>
            <person name="Han C."/>
            <person name="Tapia R."/>
            <person name="Land M."/>
            <person name="Hauser L."/>
            <person name="Kyrpides N."/>
            <person name="Ivanova N."/>
            <person name="Pagani I."/>
            <person name="Dunn J."/>
            <person name="Taghavi S."/>
            <person name="Francis A."/>
            <person name="van der Lelie D."/>
            <person name="Woyke T."/>
        </authorList>
    </citation>
    <scope>NUCLEOTIDE SEQUENCE [LARGE SCALE GENOMIC DNA]</scope>
    <source>
        <strain evidence="1 2">BC1</strain>
    </source>
</reference>
<name>R4JX44_CLOPA</name>
<accession>R4JX44</accession>
<dbReference type="Proteomes" id="UP000013523">
    <property type="component" value="Chromosome"/>
</dbReference>
<dbReference type="InterPro" id="IPR013324">
    <property type="entry name" value="RNA_pol_sigma_r3/r4-like"/>
</dbReference>
<keyword evidence="2" id="KW-1185">Reference proteome</keyword>
<evidence type="ECO:0000313" key="1">
    <source>
        <dbReference type="EMBL" id="AGK95392.1"/>
    </source>
</evidence>
<evidence type="ECO:0000313" key="2">
    <source>
        <dbReference type="Proteomes" id="UP000013523"/>
    </source>
</evidence>
<dbReference type="OrthoDB" id="1912644at2"/>
<gene>
    <name evidence="1" type="ORF">Clopa_0330</name>
</gene>